<evidence type="ECO:0000259" key="6">
    <source>
        <dbReference type="PROSITE" id="PS01033"/>
    </source>
</evidence>
<evidence type="ECO:0000313" key="8">
    <source>
        <dbReference type="Proteomes" id="UP001164746"/>
    </source>
</evidence>
<feature type="region of interest" description="Disordered" evidence="5">
    <location>
        <begin position="17"/>
        <end position="38"/>
    </location>
</feature>
<dbReference type="SUPFAM" id="SSF46458">
    <property type="entry name" value="Globin-like"/>
    <property type="match status" value="1"/>
</dbReference>
<evidence type="ECO:0000256" key="2">
    <source>
        <dbReference type="ARBA" id="ARBA00022723"/>
    </source>
</evidence>
<keyword evidence="4" id="KW-0813">Transport</keyword>
<dbReference type="PANTHER" id="PTHR46458">
    <property type="entry name" value="BLR2807 PROTEIN"/>
    <property type="match status" value="1"/>
</dbReference>
<dbReference type="EMBL" id="CP111022">
    <property type="protein sequence ID" value="WAR18430.1"/>
    <property type="molecule type" value="Genomic_DNA"/>
</dbReference>
<dbReference type="PROSITE" id="PS01033">
    <property type="entry name" value="GLOBIN"/>
    <property type="match status" value="1"/>
</dbReference>
<dbReference type="Proteomes" id="UP001164746">
    <property type="component" value="Chromosome 11"/>
</dbReference>
<keyword evidence="8" id="KW-1185">Reference proteome</keyword>
<keyword evidence="3" id="KW-0408">Iron</keyword>
<dbReference type="InterPro" id="IPR000971">
    <property type="entry name" value="Globin"/>
</dbReference>
<evidence type="ECO:0000256" key="4">
    <source>
        <dbReference type="RuleBase" id="RU000356"/>
    </source>
</evidence>
<reference evidence="7" key="1">
    <citation type="submission" date="2022-11" db="EMBL/GenBank/DDBJ databases">
        <title>Centuries of genome instability and evolution in soft-shell clam transmissible cancer (bioRxiv).</title>
        <authorList>
            <person name="Hart S.F.M."/>
            <person name="Yonemitsu M.A."/>
            <person name="Giersch R.M."/>
            <person name="Beal B.F."/>
            <person name="Arriagada G."/>
            <person name="Davis B.W."/>
            <person name="Ostrander E.A."/>
            <person name="Goff S.P."/>
            <person name="Metzger M.J."/>
        </authorList>
    </citation>
    <scope>NUCLEOTIDE SEQUENCE</scope>
    <source>
        <strain evidence="7">MELC-2E11</strain>
        <tissue evidence="7">Siphon/mantle</tissue>
    </source>
</reference>
<dbReference type="Pfam" id="PF00042">
    <property type="entry name" value="Globin"/>
    <property type="match status" value="1"/>
</dbReference>
<evidence type="ECO:0000256" key="3">
    <source>
        <dbReference type="ARBA" id="ARBA00023004"/>
    </source>
</evidence>
<protein>
    <submittedName>
        <fullName evidence="7">NGB-like protein</fullName>
    </submittedName>
</protein>
<comment type="similarity">
    <text evidence="4">Belongs to the globin family.</text>
</comment>
<dbReference type="InterPro" id="IPR012292">
    <property type="entry name" value="Globin/Proto"/>
</dbReference>
<dbReference type="InterPro" id="IPR009050">
    <property type="entry name" value="Globin-like_sf"/>
</dbReference>
<organism evidence="7 8">
    <name type="scientific">Mya arenaria</name>
    <name type="common">Soft-shell clam</name>
    <dbReference type="NCBI Taxonomy" id="6604"/>
    <lineage>
        <taxon>Eukaryota</taxon>
        <taxon>Metazoa</taxon>
        <taxon>Spiralia</taxon>
        <taxon>Lophotrochozoa</taxon>
        <taxon>Mollusca</taxon>
        <taxon>Bivalvia</taxon>
        <taxon>Autobranchia</taxon>
        <taxon>Heteroconchia</taxon>
        <taxon>Euheterodonta</taxon>
        <taxon>Imparidentia</taxon>
        <taxon>Neoheterodontei</taxon>
        <taxon>Myida</taxon>
        <taxon>Myoidea</taxon>
        <taxon>Myidae</taxon>
        <taxon>Mya</taxon>
    </lineage>
</organism>
<dbReference type="InterPro" id="IPR050532">
    <property type="entry name" value="Globin-like_OT"/>
</dbReference>
<keyword evidence="4" id="KW-0561">Oxygen transport</keyword>
<keyword evidence="2" id="KW-0479">Metal-binding</keyword>
<dbReference type="Gene3D" id="1.10.490.10">
    <property type="entry name" value="Globins"/>
    <property type="match status" value="1"/>
</dbReference>
<accession>A0ABY7F8U8</accession>
<name>A0ABY7F8U8_MYAAR</name>
<sequence length="201" mass="23145">MGCNSSSVDDILKGKDARKQSAWKKDSSNITSPVDNGNDKFDPRLPLTVRQKFNIMKSWKGIARNIEATGVLMFLRLFETNEEVRTMFTKLVHDGKYDIAQLRESKELENHVKQVMYTLDEAISSLEDVDVTVNLLLSVGSSHRRLKERGFNPAVFWKIEEPFLVAVKETLGDRYTANMEHIYRKTIKFILETLIEGFNKK</sequence>
<feature type="compositionally biased region" description="Basic and acidic residues" evidence="5">
    <location>
        <begin position="17"/>
        <end position="27"/>
    </location>
</feature>
<keyword evidence="1 4" id="KW-0349">Heme</keyword>
<gene>
    <name evidence="7" type="ORF">MAR_000268</name>
</gene>
<proteinExistence type="inferred from homology"/>
<feature type="domain" description="Globin" evidence="6">
    <location>
        <begin position="46"/>
        <end position="199"/>
    </location>
</feature>
<dbReference type="PANTHER" id="PTHR46458:SF5">
    <property type="entry name" value="GLOBIN FAMILY PROFILE DOMAIN-CONTAINING PROTEIN"/>
    <property type="match status" value="1"/>
</dbReference>
<evidence type="ECO:0000313" key="7">
    <source>
        <dbReference type="EMBL" id="WAR18430.1"/>
    </source>
</evidence>
<evidence type="ECO:0000256" key="5">
    <source>
        <dbReference type="SAM" id="MobiDB-lite"/>
    </source>
</evidence>
<evidence type="ECO:0000256" key="1">
    <source>
        <dbReference type="ARBA" id="ARBA00022617"/>
    </source>
</evidence>